<feature type="region of interest" description="Disordered" evidence="1">
    <location>
        <begin position="99"/>
        <end position="120"/>
    </location>
</feature>
<accession>A0A5P2DC51</accession>
<name>A0A5P2DC51_STRVZ</name>
<feature type="region of interest" description="Disordered" evidence="1">
    <location>
        <begin position="44"/>
        <end position="80"/>
    </location>
</feature>
<reference evidence="2 3" key="1">
    <citation type="submission" date="2018-05" db="EMBL/GenBank/DDBJ databases">
        <title>Streptomyces venezuelae.</title>
        <authorList>
            <person name="Kim W."/>
            <person name="Lee N."/>
            <person name="Cho B.-K."/>
        </authorList>
    </citation>
    <scope>NUCLEOTIDE SEQUENCE [LARGE SCALE GENOMIC DNA]</scope>
    <source>
        <strain evidence="2 3">ATCC 21782</strain>
    </source>
</reference>
<organism evidence="2 3">
    <name type="scientific">Streptomyces venezuelae</name>
    <dbReference type="NCBI Taxonomy" id="54571"/>
    <lineage>
        <taxon>Bacteria</taxon>
        <taxon>Bacillati</taxon>
        <taxon>Actinomycetota</taxon>
        <taxon>Actinomycetes</taxon>
        <taxon>Kitasatosporales</taxon>
        <taxon>Streptomycetaceae</taxon>
        <taxon>Streptomyces</taxon>
    </lineage>
</organism>
<evidence type="ECO:0000313" key="3">
    <source>
        <dbReference type="Proteomes" id="UP000325211"/>
    </source>
</evidence>
<proteinExistence type="predicted"/>
<protein>
    <submittedName>
        <fullName evidence="2">Uncharacterized protein</fullName>
    </submittedName>
</protein>
<dbReference type="AlphaFoldDB" id="A0A5P2DC51"/>
<evidence type="ECO:0000313" key="2">
    <source>
        <dbReference type="EMBL" id="QES51797.1"/>
    </source>
</evidence>
<evidence type="ECO:0000256" key="1">
    <source>
        <dbReference type="SAM" id="MobiDB-lite"/>
    </source>
</evidence>
<dbReference type="EMBL" id="CP029190">
    <property type="protein sequence ID" value="QES51797.1"/>
    <property type="molecule type" value="Genomic_DNA"/>
</dbReference>
<gene>
    <name evidence="2" type="ORF">DEJ50_32040</name>
</gene>
<dbReference type="Proteomes" id="UP000325211">
    <property type="component" value="Chromosome"/>
</dbReference>
<sequence>MPRKAKKPRRLVADGRTYLWSLRHRHRAPDGGRSADCRETLTLYPQPAGSRTSGGRWRPTAGPCWRRQPPPGPRTTPRVGLSAEGIRRPWLGQHIVHGAVEGLDSPGLDQDRGRGRRGSA</sequence>
<dbReference type="OrthoDB" id="4547174at2"/>